<protein>
    <submittedName>
        <fullName evidence="9">Di-and tricarboxylate transporter</fullName>
    </submittedName>
</protein>
<feature type="transmembrane region" description="Helical" evidence="7">
    <location>
        <begin position="93"/>
        <end position="122"/>
    </location>
</feature>
<dbReference type="InterPro" id="IPR031312">
    <property type="entry name" value="Na/sul_symport_CS"/>
</dbReference>
<gene>
    <name evidence="9" type="ORF">SAMN02745165_00149</name>
</gene>
<dbReference type="EMBL" id="FQZT01000001">
    <property type="protein sequence ID" value="SHI47269.1"/>
    <property type="molecule type" value="Genomic_DNA"/>
</dbReference>
<reference evidence="9 10" key="1">
    <citation type="submission" date="2016-11" db="EMBL/GenBank/DDBJ databases">
        <authorList>
            <person name="Jaros S."/>
            <person name="Januszkiewicz K."/>
            <person name="Wedrychowicz H."/>
        </authorList>
    </citation>
    <scope>NUCLEOTIDE SEQUENCE [LARGE SCALE GENOMIC DNA]</scope>
    <source>
        <strain evidence="9 10">DSM 5091</strain>
    </source>
</reference>
<feature type="transmembrane region" description="Helical" evidence="7">
    <location>
        <begin position="134"/>
        <end position="153"/>
    </location>
</feature>
<evidence type="ECO:0000256" key="3">
    <source>
        <dbReference type="ARBA" id="ARBA00022692"/>
    </source>
</evidence>
<feature type="transmembrane region" description="Helical" evidence="7">
    <location>
        <begin position="448"/>
        <end position="472"/>
    </location>
</feature>
<evidence type="ECO:0000256" key="5">
    <source>
        <dbReference type="ARBA" id="ARBA00022989"/>
    </source>
</evidence>
<keyword evidence="2" id="KW-0813">Transport</keyword>
<dbReference type="PANTHER" id="PTHR43652">
    <property type="entry name" value="BASIC AMINO ACID ANTIPORTER YFCC-RELATED"/>
    <property type="match status" value="1"/>
</dbReference>
<evidence type="ECO:0000256" key="2">
    <source>
        <dbReference type="ARBA" id="ARBA00022448"/>
    </source>
</evidence>
<sequence length="589" mass="63599">MQIALVLSILCLAILLFATGWIRMDLVSILILLTLPLFDIIPAEQAFLAFSNPAVITVAAMFIMSAAIANTGVTGHLGRWLFSFAEKSETKLVLAIMSLTAIVSAFINNIGAAAVLLPMVTGIAKKAEIAASRLLMPLAFGSLIGGFCTLIGTPPNILINELMLEYAGHEFSMFDFTPLGLMVIIISIGYMMLFGRHLLPDNPPASVPHLNQVKAYISEIRLKKESPFVGKTLQATGLNSDFQLKIRSLLREQLKITSPRRSIVLRADDILFLEGKPEQILKLKEIKGIEVVPGGAQISDAQEKEKLRVAEVALTPTNELVGKTLREVHFKDNHGLNVLAIWRKGEPVVKHVDQVILKFGDMLLIEGPENQILHLADKHDFLLLGGIKPEPYLPSKAPLAILIMLAVILAVTAGLLPIMHAATLGAAAMILTGCIKLSDAYESINWPVIMLIAGTLPLGMAMEVSGASAYLANQLTALAGPYGPWLTLAVLFLITMLLTCIMSNAATAVLLAPIAFDLSLHFGVNPQPFFMTVALAASTCFMTPVSHQSNALVIGPGGYVFADYLRVGTPLNILIWFAASFTIPLIFPF</sequence>
<keyword evidence="4" id="KW-0677">Repeat</keyword>
<evidence type="ECO:0000256" key="4">
    <source>
        <dbReference type="ARBA" id="ARBA00022737"/>
    </source>
</evidence>
<dbReference type="RefSeq" id="WP_072904835.1">
    <property type="nucleotide sequence ID" value="NZ_FQZT01000001.1"/>
</dbReference>
<dbReference type="Pfam" id="PF02080">
    <property type="entry name" value="TrkA_C"/>
    <property type="match status" value="2"/>
</dbReference>
<keyword evidence="10" id="KW-1185">Reference proteome</keyword>
<feature type="transmembrane region" description="Helical" evidence="7">
    <location>
        <begin position="528"/>
        <end position="547"/>
    </location>
</feature>
<keyword evidence="3 7" id="KW-0812">Transmembrane</keyword>
<feature type="transmembrane region" description="Helical" evidence="7">
    <location>
        <begin position="28"/>
        <end position="47"/>
    </location>
</feature>
<dbReference type="CDD" id="cd01115">
    <property type="entry name" value="SLC13_permease"/>
    <property type="match status" value="1"/>
</dbReference>
<comment type="subcellular location">
    <subcellularLocation>
        <location evidence="1">Membrane</location>
        <topology evidence="1">Multi-pass membrane protein</topology>
    </subcellularLocation>
</comment>
<name>A0A1M6BEY5_MALRU</name>
<proteinExistence type="predicted"/>
<feature type="domain" description="RCK C-terminal" evidence="8">
    <location>
        <begin position="296"/>
        <end position="381"/>
    </location>
</feature>
<dbReference type="InterPro" id="IPR051679">
    <property type="entry name" value="DASS-Related_Transporters"/>
</dbReference>
<evidence type="ECO:0000256" key="6">
    <source>
        <dbReference type="ARBA" id="ARBA00023136"/>
    </source>
</evidence>
<feature type="domain" description="RCK C-terminal" evidence="8">
    <location>
        <begin position="205"/>
        <end position="289"/>
    </location>
</feature>
<dbReference type="PROSITE" id="PS51202">
    <property type="entry name" value="RCK_C"/>
    <property type="match status" value="2"/>
</dbReference>
<dbReference type="InterPro" id="IPR004680">
    <property type="entry name" value="Cit_transptr-like_dom"/>
</dbReference>
<evidence type="ECO:0000313" key="9">
    <source>
        <dbReference type="EMBL" id="SHI47269.1"/>
    </source>
</evidence>
<dbReference type="Pfam" id="PF03600">
    <property type="entry name" value="CitMHS"/>
    <property type="match status" value="1"/>
</dbReference>
<dbReference type="GO" id="GO:0005886">
    <property type="term" value="C:plasma membrane"/>
    <property type="evidence" value="ECO:0007669"/>
    <property type="project" value="TreeGrafter"/>
</dbReference>
<evidence type="ECO:0000259" key="8">
    <source>
        <dbReference type="PROSITE" id="PS51202"/>
    </source>
</evidence>
<dbReference type="OrthoDB" id="9765532at2"/>
<dbReference type="GO" id="GO:0008324">
    <property type="term" value="F:monoatomic cation transmembrane transporter activity"/>
    <property type="evidence" value="ECO:0007669"/>
    <property type="project" value="InterPro"/>
</dbReference>
<accession>A0A1M6BEY5</accession>
<evidence type="ECO:0000313" key="10">
    <source>
        <dbReference type="Proteomes" id="UP000184171"/>
    </source>
</evidence>
<keyword evidence="6 7" id="KW-0472">Membrane</keyword>
<dbReference type="InterPro" id="IPR036721">
    <property type="entry name" value="RCK_C_sf"/>
</dbReference>
<dbReference type="PANTHER" id="PTHR43652:SF2">
    <property type="entry name" value="BASIC AMINO ACID ANTIPORTER YFCC-RELATED"/>
    <property type="match status" value="1"/>
</dbReference>
<dbReference type="AlphaFoldDB" id="A0A1M6BEY5"/>
<dbReference type="Proteomes" id="UP000184171">
    <property type="component" value="Unassembled WGS sequence"/>
</dbReference>
<dbReference type="SUPFAM" id="SSF116726">
    <property type="entry name" value="TrkA C-terminal domain-like"/>
    <property type="match status" value="2"/>
</dbReference>
<feature type="transmembrane region" description="Helical" evidence="7">
    <location>
        <begin position="484"/>
        <end position="516"/>
    </location>
</feature>
<dbReference type="GO" id="GO:0006813">
    <property type="term" value="P:potassium ion transport"/>
    <property type="evidence" value="ECO:0007669"/>
    <property type="project" value="InterPro"/>
</dbReference>
<dbReference type="Gene3D" id="3.30.70.1450">
    <property type="entry name" value="Regulator of K+ conductance, C-terminal domain"/>
    <property type="match status" value="2"/>
</dbReference>
<keyword evidence="5 7" id="KW-1133">Transmembrane helix</keyword>
<dbReference type="InterPro" id="IPR006037">
    <property type="entry name" value="RCK_C"/>
</dbReference>
<feature type="transmembrane region" description="Helical" evidence="7">
    <location>
        <begin position="173"/>
        <end position="193"/>
    </location>
</feature>
<organism evidence="9 10">
    <name type="scientific">Malonomonas rubra DSM 5091</name>
    <dbReference type="NCBI Taxonomy" id="1122189"/>
    <lineage>
        <taxon>Bacteria</taxon>
        <taxon>Pseudomonadati</taxon>
        <taxon>Thermodesulfobacteriota</taxon>
        <taxon>Desulfuromonadia</taxon>
        <taxon>Desulfuromonadales</taxon>
        <taxon>Geopsychrobacteraceae</taxon>
        <taxon>Malonomonas</taxon>
    </lineage>
</organism>
<feature type="transmembrane region" description="Helical" evidence="7">
    <location>
        <begin position="397"/>
        <end position="416"/>
    </location>
</feature>
<feature type="transmembrane region" description="Helical" evidence="7">
    <location>
        <begin position="567"/>
        <end position="587"/>
    </location>
</feature>
<dbReference type="PROSITE" id="PS01271">
    <property type="entry name" value="NA_SULFATE"/>
    <property type="match status" value="1"/>
</dbReference>
<feature type="transmembrane region" description="Helical" evidence="7">
    <location>
        <begin position="54"/>
        <end position="73"/>
    </location>
</feature>
<evidence type="ECO:0000256" key="7">
    <source>
        <dbReference type="SAM" id="Phobius"/>
    </source>
</evidence>
<evidence type="ECO:0000256" key="1">
    <source>
        <dbReference type="ARBA" id="ARBA00004141"/>
    </source>
</evidence>
<dbReference type="STRING" id="1122189.SAMN02745165_00149"/>